<keyword evidence="2" id="KW-1185">Reference proteome</keyword>
<organism evidence="1 2">
    <name type="scientific">Trifolium medium</name>
    <dbReference type="NCBI Taxonomy" id="97028"/>
    <lineage>
        <taxon>Eukaryota</taxon>
        <taxon>Viridiplantae</taxon>
        <taxon>Streptophyta</taxon>
        <taxon>Embryophyta</taxon>
        <taxon>Tracheophyta</taxon>
        <taxon>Spermatophyta</taxon>
        <taxon>Magnoliopsida</taxon>
        <taxon>eudicotyledons</taxon>
        <taxon>Gunneridae</taxon>
        <taxon>Pentapetalae</taxon>
        <taxon>rosids</taxon>
        <taxon>fabids</taxon>
        <taxon>Fabales</taxon>
        <taxon>Fabaceae</taxon>
        <taxon>Papilionoideae</taxon>
        <taxon>50 kb inversion clade</taxon>
        <taxon>NPAAA clade</taxon>
        <taxon>Hologalegina</taxon>
        <taxon>IRL clade</taxon>
        <taxon>Trifolieae</taxon>
        <taxon>Trifolium</taxon>
    </lineage>
</organism>
<name>A0A392U410_9FABA</name>
<sequence length="50" mass="5583">MLSHNLSSRLHCSYKSSSLTRTQNSVRVAGCDEDDATDDFVTPNFDLYAN</sequence>
<accession>A0A392U410</accession>
<proteinExistence type="predicted"/>
<feature type="non-terminal residue" evidence="1">
    <location>
        <position position="50"/>
    </location>
</feature>
<comment type="caution">
    <text evidence="1">The sequence shown here is derived from an EMBL/GenBank/DDBJ whole genome shotgun (WGS) entry which is preliminary data.</text>
</comment>
<dbReference type="AlphaFoldDB" id="A0A392U410"/>
<evidence type="ECO:0000313" key="1">
    <source>
        <dbReference type="EMBL" id="MCI68179.1"/>
    </source>
</evidence>
<protein>
    <submittedName>
        <fullName evidence="1">Uncharacterized protein</fullName>
    </submittedName>
</protein>
<dbReference type="EMBL" id="LXQA010731970">
    <property type="protein sequence ID" value="MCI68179.1"/>
    <property type="molecule type" value="Genomic_DNA"/>
</dbReference>
<reference evidence="1 2" key="1">
    <citation type="journal article" date="2018" name="Front. Plant Sci.">
        <title>Red Clover (Trifolium pratense) and Zigzag Clover (T. medium) - A Picture of Genomic Similarities and Differences.</title>
        <authorList>
            <person name="Dluhosova J."/>
            <person name="Istvanek J."/>
            <person name="Nedelnik J."/>
            <person name="Repkova J."/>
        </authorList>
    </citation>
    <scope>NUCLEOTIDE SEQUENCE [LARGE SCALE GENOMIC DNA]</scope>
    <source>
        <strain evidence="2">cv. 10/8</strain>
        <tissue evidence="1">Leaf</tissue>
    </source>
</reference>
<dbReference type="Proteomes" id="UP000265520">
    <property type="component" value="Unassembled WGS sequence"/>
</dbReference>
<evidence type="ECO:0000313" key="2">
    <source>
        <dbReference type="Proteomes" id="UP000265520"/>
    </source>
</evidence>